<dbReference type="AlphaFoldDB" id="A0A1M7TF20"/>
<comment type="subunit">
    <text evidence="8">Homodimer.</text>
</comment>
<dbReference type="FunFam" id="3.30.1300.10:FF:000001">
    <property type="entry name" value="Pantothenate synthetase"/>
    <property type="match status" value="1"/>
</dbReference>
<reference evidence="9 10" key="1">
    <citation type="submission" date="2016-12" db="EMBL/GenBank/DDBJ databases">
        <authorList>
            <person name="Song W.-J."/>
            <person name="Kurnit D.M."/>
        </authorList>
    </citation>
    <scope>NUCLEOTIDE SEQUENCE [LARGE SCALE GENOMIC DNA]</scope>
    <source>
        <strain evidence="9 10">DSM 11393</strain>
    </source>
</reference>
<comment type="function">
    <text evidence="8">Catalyzes the condensation of pantoate with beta-alanine in an ATP-dependent reaction via a pantoyl-adenylate intermediate.</text>
</comment>
<dbReference type="GO" id="GO:0005829">
    <property type="term" value="C:cytosol"/>
    <property type="evidence" value="ECO:0007669"/>
    <property type="project" value="TreeGrafter"/>
</dbReference>
<dbReference type="GO" id="GO:0015940">
    <property type="term" value="P:pantothenate biosynthetic process"/>
    <property type="evidence" value="ECO:0007669"/>
    <property type="project" value="UniProtKB-UniRule"/>
</dbReference>
<dbReference type="GO" id="GO:0005524">
    <property type="term" value="F:ATP binding"/>
    <property type="evidence" value="ECO:0007669"/>
    <property type="project" value="UniProtKB-KW"/>
</dbReference>
<dbReference type="NCBIfam" id="TIGR00125">
    <property type="entry name" value="cyt_tran_rel"/>
    <property type="match status" value="1"/>
</dbReference>
<dbReference type="Gene3D" id="3.30.1300.10">
    <property type="entry name" value="Pantoate-beta-alanine ligase, C-terminal domain"/>
    <property type="match status" value="1"/>
</dbReference>
<dbReference type="UniPathway" id="UPA00028">
    <property type="reaction ID" value="UER00005"/>
</dbReference>
<dbReference type="Pfam" id="PF02569">
    <property type="entry name" value="Pantoate_ligase"/>
    <property type="match status" value="1"/>
</dbReference>
<dbReference type="InterPro" id="IPR003721">
    <property type="entry name" value="Pantoate_ligase"/>
</dbReference>
<evidence type="ECO:0000256" key="2">
    <source>
        <dbReference type="ARBA" id="ARBA00009256"/>
    </source>
</evidence>
<feature type="binding site" evidence="8">
    <location>
        <position position="61"/>
    </location>
    <ligand>
        <name>beta-alanine</name>
        <dbReference type="ChEBI" id="CHEBI:57966"/>
    </ligand>
</feature>
<accession>A0A1M7TF20</accession>
<keyword evidence="8" id="KW-0963">Cytoplasm</keyword>
<feature type="binding site" evidence="8">
    <location>
        <position position="61"/>
    </location>
    <ligand>
        <name>(R)-pantoate</name>
        <dbReference type="ChEBI" id="CHEBI:15980"/>
    </ligand>
</feature>
<feature type="binding site" evidence="8">
    <location>
        <position position="153"/>
    </location>
    <ligand>
        <name>(R)-pantoate</name>
        <dbReference type="ChEBI" id="CHEBI:15980"/>
    </ligand>
</feature>
<feature type="binding site" evidence="8">
    <location>
        <begin position="30"/>
        <end position="37"/>
    </location>
    <ligand>
        <name>ATP</name>
        <dbReference type="ChEBI" id="CHEBI:30616"/>
    </ligand>
</feature>
<feature type="active site" description="Proton donor" evidence="8">
    <location>
        <position position="37"/>
    </location>
</feature>
<dbReference type="SUPFAM" id="SSF52374">
    <property type="entry name" value="Nucleotidylyl transferase"/>
    <property type="match status" value="1"/>
</dbReference>
<keyword evidence="5 8" id="KW-0547">Nucleotide-binding</keyword>
<protein>
    <recommendedName>
        <fullName evidence="8">Pantothenate synthetase</fullName>
        <shortName evidence="8">PS</shortName>
        <ecNumber evidence="8">6.3.2.1</ecNumber>
    </recommendedName>
    <alternativeName>
        <fullName evidence="8">Pantoate--beta-alanine ligase</fullName>
    </alternativeName>
    <alternativeName>
        <fullName evidence="8">Pantoate-activating enzyme</fullName>
    </alternativeName>
</protein>
<evidence type="ECO:0000313" key="10">
    <source>
        <dbReference type="Proteomes" id="UP000186469"/>
    </source>
</evidence>
<gene>
    <name evidence="8" type="primary">panC</name>
    <name evidence="9" type="ORF">SAMN02745728_01939</name>
</gene>
<evidence type="ECO:0000256" key="7">
    <source>
        <dbReference type="ARBA" id="ARBA00048258"/>
    </source>
</evidence>
<evidence type="ECO:0000256" key="8">
    <source>
        <dbReference type="HAMAP-Rule" id="MF_00158"/>
    </source>
</evidence>
<dbReference type="Gene3D" id="3.40.50.620">
    <property type="entry name" value="HUPs"/>
    <property type="match status" value="1"/>
</dbReference>
<dbReference type="Proteomes" id="UP000186469">
    <property type="component" value="Unassembled WGS sequence"/>
</dbReference>
<dbReference type="GO" id="GO:0004592">
    <property type="term" value="F:pantoate-beta-alanine ligase activity"/>
    <property type="evidence" value="ECO:0007669"/>
    <property type="project" value="UniProtKB-UniRule"/>
</dbReference>
<evidence type="ECO:0000256" key="6">
    <source>
        <dbReference type="ARBA" id="ARBA00022840"/>
    </source>
</evidence>
<comment type="similarity">
    <text evidence="2 8">Belongs to the pantothenate synthetase family.</text>
</comment>
<evidence type="ECO:0000256" key="1">
    <source>
        <dbReference type="ARBA" id="ARBA00004990"/>
    </source>
</evidence>
<evidence type="ECO:0000256" key="3">
    <source>
        <dbReference type="ARBA" id="ARBA00022598"/>
    </source>
</evidence>
<dbReference type="InterPro" id="IPR014729">
    <property type="entry name" value="Rossmann-like_a/b/a_fold"/>
</dbReference>
<dbReference type="RefSeq" id="WP_072697626.1">
    <property type="nucleotide sequence ID" value="NZ_FRDI01000011.1"/>
</dbReference>
<dbReference type="HAMAP" id="MF_00158">
    <property type="entry name" value="PanC"/>
    <property type="match status" value="1"/>
</dbReference>
<keyword evidence="6 8" id="KW-0067">ATP-binding</keyword>
<dbReference type="CDD" id="cd00560">
    <property type="entry name" value="PanC"/>
    <property type="match status" value="1"/>
</dbReference>
<dbReference type="NCBIfam" id="TIGR00018">
    <property type="entry name" value="panC"/>
    <property type="match status" value="1"/>
</dbReference>
<dbReference type="InterPro" id="IPR042176">
    <property type="entry name" value="Pantoate_ligase_C"/>
</dbReference>
<dbReference type="EMBL" id="FRDI01000011">
    <property type="protein sequence ID" value="SHN69362.1"/>
    <property type="molecule type" value="Genomic_DNA"/>
</dbReference>
<evidence type="ECO:0000313" key="9">
    <source>
        <dbReference type="EMBL" id="SHN69362.1"/>
    </source>
</evidence>
<dbReference type="PANTHER" id="PTHR21299:SF1">
    <property type="entry name" value="PANTOATE--BETA-ALANINE LIGASE"/>
    <property type="match status" value="1"/>
</dbReference>
<keyword evidence="3 8" id="KW-0436">Ligase</keyword>
<comment type="pathway">
    <text evidence="1 8">Cofactor biosynthesis; (R)-pantothenate biosynthesis; (R)-pantothenate from (R)-pantoate and beta-alanine: step 1/1.</text>
</comment>
<organism evidence="9 10">
    <name type="scientific">Desulfovibrio litoralis DSM 11393</name>
    <dbReference type="NCBI Taxonomy" id="1121455"/>
    <lineage>
        <taxon>Bacteria</taxon>
        <taxon>Pseudomonadati</taxon>
        <taxon>Thermodesulfobacteriota</taxon>
        <taxon>Desulfovibrionia</taxon>
        <taxon>Desulfovibrionales</taxon>
        <taxon>Desulfovibrionaceae</taxon>
        <taxon>Desulfovibrio</taxon>
    </lineage>
</organism>
<keyword evidence="10" id="KW-1185">Reference proteome</keyword>
<evidence type="ECO:0000256" key="4">
    <source>
        <dbReference type="ARBA" id="ARBA00022655"/>
    </source>
</evidence>
<dbReference type="PANTHER" id="PTHR21299">
    <property type="entry name" value="CYTIDYLATE KINASE/PANTOATE-BETA-ALANINE LIGASE"/>
    <property type="match status" value="1"/>
</dbReference>
<comment type="miscellaneous">
    <text evidence="8">The reaction proceeds by a bi uni uni bi ping pong mechanism.</text>
</comment>
<keyword evidence="4 8" id="KW-0566">Pantothenate biosynthesis</keyword>
<feature type="binding site" evidence="8">
    <location>
        <begin position="184"/>
        <end position="187"/>
    </location>
    <ligand>
        <name>ATP</name>
        <dbReference type="ChEBI" id="CHEBI:30616"/>
    </ligand>
</feature>
<sequence>MQIITNPNEMQSLALSLRSQNKKISLVPTMGFLHAGHAELIKQGRQKGDILIVSLFVNPTQFGVNEDLSAYPQDLDKDMALAKSLGVDILFAPKASDVYANDHATWVEVPDLAKNLCAKSRPTHFRGVATVVCKLLMLTQANVATFGEKDWQQLAIIRRLVRDLNIPVEIAACPIVREADGLALSSRNVYLKTEERKQAPEIQKALLMAKEHILSGERNVEKLKGEIRKHWQDNLTLGQEDYLEFVEPDTLIPVSEVKSFVLMAVAVRLGKARLIDNILVAL</sequence>
<dbReference type="STRING" id="1121455.SAMN02745728_01939"/>
<comment type="catalytic activity">
    <reaction evidence="7 8">
        <text>(R)-pantoate + beta-alanine + ATP = (R)-pantothenate + AMP + diphosphate + H(+)</text>
        <dbReference type="Rhea" id="RHEA:10912"/>
        <dbReference type="ChEBI" id="CHEBI:15378"/>
        <dbReference type="ChEBI" id="CHEBI:15980"/>
        <dbReference type="ChEBI" id="CHEBI:29032"/>
        <dbReference type="ChEBI" id="CHEBI:30616"/>
        <dbReference type="ChEBI" id="CHEBI:33019"/>
        <dbReference type="ChEBI" id="CHEBI:57966"/>
        <dbReference type="ChEBI" id="CHEBI:456215"/>
        <dbReference type="EC" id="6.3.2.1"/>
    </reaction>
</comment>
<dbReference type="InterPro" id="IPR004821">
    <property type="entry name" value="Cyt_trans-like"/>
</dbReference>
<dbReference type="OrthoDB" id="9773087at2"/>
<feature type="binding site" evidence="8">
    <location>
        <begin position="147"/>
        <end position="150"/>
    </location>
    <ligand>
        <name>ATP</name>
        <dbReference type="ChEBI" id="CHEBI:30616"/>
    </ligand>
</feature>
<dbReference type="EC" id="6.3.2.1" evidence="8"/>
<evidence type="ECO:0000256" key="5">
    <source>
        <dbReference type="ARBA" id="ARBA00022741"/>
    </source>
</evidence>
<proteinExistence type="inferred from homology"/>
<feature type="binding site" evidence="8">
    <location>
        <position position="176"/>
    </location>
    <ligand>
        <name>ATP</name>
        <dbReference type="ChEBI" id="CHEBI:30616"/>
    </ligand>
</feature>
<name>A0A1M7TF20_9BACT</name>
<comment type="subcellular location">
    <subcellularLocation>
        <location evidence="8">Cytoplasm</location>
    </subcellularLocation>
</comment>